<keyword evidence="2" id="KW-1185">Reference proteome</keyword>
<name>A0ABP8I0C0_9BURK</name>
<dbReference type="Pfam" id="PF17963">
    <property type="entry name" value="Big_9"/>
    <property type="match status" value="2"/>
</dbReference>
<dbReference type="Pfam" id="PF13385">
    <property type="entry name" value="Laminin_G_3"/>
    <property type="match status" value="1"/>
</dbReference>
<dbReference type="Gene3D" id="2.60.120.200">
    <property type="match status" value="1"/>
</dbReference>
<dbReference type="InterPro" id="IPR010221">
    <property type="entry name" value="VCBS_dom"/>
</dbReference>
<reference evidence="2" key="1">
    <citation type="journal article" date="2019" name="Int. J. Syst. Evol. Microbiol.">
        <title>The Global Catalogue of Microorganisms (GCM) 10K type strain sequencing project: providing services to taxonomists for standard genome sequencing and annotation.</title>
        <authorList>
            <consortium name="The Broad Institute Genomics Platform"/>
            <consortium name="The Broad Institute Genome Sequencing Center for Infectious Disease"/>
            <person name="Wu L."/>
            <person name="Ma J."/>
        </authorList>
    </citation>
    <scope>NUCLEOTIDE SEQUENCE [LARGE SCALE GENOMIC DNA]</scope>
    <source>
        <strain evidence="2">JCM 17804</strain>
    </source>
</reference>
<evidence type="ECO:0000313" key="1">
    <source>
        <dbReference type="EMBL" id="GAA4348747.1"/>
    </source>
</evidence>
<dbReference type="SUPFAM" id="SSF49899">
    <property type="entry name" value="Concanavalin A-like lectins/glucanases"/>
    <property type="match status" value="1"/>
</dbReference>
<proteinExistence type="predicted"/>
<comment type="caution">
    <text evidence="1">The sequence shown here is derived from an EMBL/GenBank/DDBJ whole genome shotgun (WGS) entry which is preliminary data.</text>
</comment>
<dbReference type="Gene3D" id="2.60.40.10">
    <property type="entry name" value="Immunoglobulins"/>
    <property type="match status" value="1"/>
</dbReference>
<dbReference type="InterPro" id="IPR013783">
    <property type="entry name" value="Ig-like_fold"/>
</dbReference>
<dbReference type="CDD" id="cd11304">
    <property type="entry name" value="Cadherin_repeat"/>
    <property type="match status" value="1"/>
</dbReference>
<gene>
    <name evidence="1" type="ORF">GCM10023165_34870</name>
</gene>
<protein>
    <recommendedName>
        <fullName evidence="3">Tandem-95 repeat protein</fullName>
    </recommendedName>
</protein>
<evidence type="ECO:0008006" key="3">
    <source>
        <dbReference type="Google" id="ProtNLM"/>
    </source>
</evidence>
<evidence type="ECO:0000313" key="2">
    <source>
        <dbReference type="Proteomes" id="UP001500975"/>
    </source>
</evidence>
<dbReference type="EMBL" id="BAABGJ010000057">
    <property type="protein sequence ID" value="GAA4348747.1"/>
    <property type="molecule type" value="Genomic_DNA"/>
</dbReference>
<dbReference type="NCBIfam" id="TIGR01965">
    <property type="entry name" value="VCBS_repeat"/>
    <property type="match status" value="1"/>
</dbReference>
<sequence>MPLDLNGSAAGTDHTTSYIDDAASIGIVAPGVVVGSGSSSSNTDKVTRIRISGNWASGDTLQIGSLPAGLVLSGDGIPRGARSWTGLARGDVFIERSSAFTTITDLMWQTALQGVQFSNNTPLSGADGVTAPTRTIVVATMSTSSVIASASTTIHIDNPPAAVADTGTAVEAGGASNAAAGSRATGNVLVNDIDPDAGDALVVSAVSFGTTSGMVGSALAGACGSLLLNADGSYTYTVNNDNPAVQALRTAGDTLVETFNYTVKDAAGATRTSTLTLTVQGANDAPVAASLGRWFDGTAAAVVNPQQTLGAYSDFTLEFKVSPTQAIALKPQSNTGTSGYSGQQYAVWAQSLWGSADDAGIGVSVGTNGISVYQGSTTRLSALLTWTGTVNPETQIAVVFANKTPTLYIDGVAVQTGLQSTVARLHPSTVLGGDSGSYFSGSVSDYHVWDAALSAAQVNANLGKGLTGTEAGLLHAQLSTAVSENAGAGTVVGTVHGIDVDSGERLTYIQFKQGLFSLQSFGCMDVDDSDTIQGVRIDSLPAHGQLGLGGSIVTPGQVIAIADLANLVFKPAPDFNGTTTFTYSMKDAAGAFSPTPGTFTLNVTPVNDTPVIDQVVSQDVREGGLTRLLGLKFSDVDAGDSIVTVKLHVDDGILQAAGTSHVQVTGDGTDTLVLRGRLADIDAFVAGGSGGDTDGVRYAAPTYAKAEVNATLERLDDLADPTVRIVLRATQGTFLAEERPGFIVSGVGTGELTIVGRASAMDDYLAHEVVHSQAARSNLLEVRINDNGNVGEDPGFTGEANNEMAYSFTSLVVVPEGHDLRAPYTAGPPDSGPGLSAATIAGMAPGVPLVLGTMLGSGSTSGIQVRGIQARGGSVGGFFTMLWNKMFGPSPTAEPGYELLDVLTDAQREARDRQKLRDANYEKPDWKNEVDNSLDTLVPAGRQGLSPLARDHVVKTLAALAGVGGLGSLIALPLIFLPKPAAADTHVNAAPTITLLGGDLSVYQDRPTPIQWLQFGDPDAGGRPVQVKLWLAQGTLQAAAEVGDGVTVVARGGLNPDGVEVSEVNLNGTLADINAFIQAGKLRYTTALHATGLVELHVAIGDNGGTGVDPAAKGQQGTGGPDDEQASRVVMVTIVPTNHAPDSADATVDVKAHDPHVFTTAEFPFSDPVDGDNQLAGIRITALPGSGQLSLDGTPLVLADGAASIFVSARDIAEGKLVFTPAGTGTAQDSTGFSFQVQDDGGVAHGGQDTSAAHTMRLDVQHAPVLSWSGADFDERDPSKAALAKSVRITDVDTVPAGIGTVMLTAAEPHAGDSWAVDVAGFADAWAHLGLGGSAPTVHIAAAGANTYALSFTSASHPVAVPAAVAEALIAALVFRTDNQFIIHDPQVLIRGGPGIDLYFLMQALQPVFDSQGNLVAGYIIDNSEANLVSFRDAKPSDPDGGGYVIHSELDLTHVRLYPAIAFEGSQYNDRFTRYGVPVGSDAELTYRGGGGADFFDLRGGNNVLQVGADAVVHFDLTSTPAGATPSELFANRFTAANTNDVDLSNASGGGWFEVWGHSAAVDILRFGGFGSGLSFTRQLSPATVDGHEVPASAYLVTDLSDSTQVRGFFSRDVDQLHGTQAADRIDVDAASNLQQFAGHGGADEVTIDKVGFTLIEDAGHAVITLKSGAQNALVTAASGNTVHIETVDGAAADDVVTVRMKGTAGQLPVIVEAGEATSDVQAFADSGGSDFTASRGDSTIVITATADHVTVNDIDNALRLGDLNIAFLDAGDDLFDPSQLYSFDADNNKVEGFQSELLRDGVTIKYDTTWHTASGNEVEITIYSTGADLSVGAYNPAGSGLTPLDQLIAHPQPLPIPA</sequence>
<dbReference type="InterPro" id="IPR013320">
    <property type="entry name" value="ConA-like_dom_sf"/>
</dbReference>
<accession>A0ABP8I0C0</accession>
<dbReference type="RefSeq" id="WP_345539486.1">
    <property type="nucleotide sequence ID" value="NZ_BAABGJ010000057.1"/>
</dbReference>
<organism evidence="1 2">
    <name type="scientific">Variovorax defluvii</name>
    <dbReference type="NCBI Taxonomy" id="913761"/>
    <lineage>
        <taxon>Bacteria</taxon>
        <taxon>Pseudomonadati</taxon>
        <taxon>Pseudomonadota</taxon>
        <taxon>Betaproteobacteria</taxon>
        <taxon>Burkholderiales</taxon>
        <taxon>Comamonadaceae</taxon>
        <taxon>Variovorax</taxon>
    </lineage>
</organism>
<dbReference type="Proteomes" id="UP001500975">
    <property type="component" value="Unassembled WGS sequence"/>
</dbReference>